<name>A0A5N1IPE3_9BACT</name>
<gene>
    <name evidence="3" type="ORF">F0P94_13610</name>
</gene>
<dbReference type="InterPro" id="IPR038670">
    <property type="entry name" value="HslJ-like_sf"/>
</dbReference>
<feature type="chain" id="PRO_5025002319" evidence="1">
    <location>
        <begin position="25"/>
        <end position="387"/>
    </location>
</feature>
<proteinExistence type="predicted"/>
<dbReference type="PANTHER" id="PTHR35535:SF1">
    <property type="entry name" value="HEAT SHOCK PROTEIN HSLJ"/>
    <property type="match status" value="1"/>
</dbReference>
<keyword evidence="4" id="KW-1185">Reference proteome</keyword>
<feature type="domain" description="DUF306" evidence="2">
    <location>
        <begin position="275"/>
        <end position="383"/>
    </location>
</feature>
<evidence type="ECO:0000313" key="3">
    <source>
        <dbReference type="EMBL" id="KAA9331831.1"/>
    </source>
</evidence>
<dbReference type="Gene3D" id="2.40.128.640">
    <property type="match status" value="1"/>
</dbReference>
<comment type="caution">
    <text evidence="3">The sequence shown here is derived from an EMBL/GenBank/DDBJ whole genome shotgun (WGS) entry which is preliminary data.</text>
</comment>
<keyword evidence="1" id="KW-0732">Signal</keyword>
<dbReference type="Proteomes" id="UP000326570">
    <property type="component" value="Unassembled WGS sequence"/>
</dbReference>
<reference evidence="3 4" key="1">
    <citation type="submission" date="2019-09" db="EMBL/GenBank/DDBJ databases">
        <title>Genome sequence of Adhaeribacter sp. M2.</title>
        <authorList>
            <person name="Srinivasan S."/>
        </authorList>
    </citation>
    <scope>NUCLEOTIDE SEQUENCE [LARGE SCALE GENOMIC DNA]</scope>
    <source>
        <strain evidence="3 4">M2</strain>
    </source>
</reference>
<dbReference type="Gene3D" id="2.40.128.270">
    <property type="match status" value="1"/>
</dbReference>
<organism evidence="3 4">
    <name type="scientific">Adhaeribacter soli</name>
    <dbReference type="NCBI Taxonomy" id="2607655"/>
    <lineage>
        <taxon>Bacteria</taxon>
        <taxon>Pseudomonadati</taxon>
        <taxon>Bacteroidota</taxon>
        <taxon>Cytophagia</taxon>
        <taxon>Cytophagales</taxon>
        <taxon>Hymenobacteraceae</taxon>
        <taxon>Adhaeribacter</taxon>
    </lineage>
</organism>
<feature type="signal peptide" evidence="1">
    <location>
        <begin position="1"/>
        <end position="24"/>
    </location>
</feature>
<dbReference type="PROSITE" id="PS51257">
    <property type="entry name" value="PROKAR_LIPOPROTEIN"/>
    <property type="match status" value="1"/>
</dbReference>
<evidence type="ECO:0000313" key="4">
    <source>
        <dbReference type="Proteomes" id="UP000326570"/>
    </source>
</evidence>
<dbReference type="InterPro" id="IPR053147">
    <property type="entry name" value="Hsp_HslJ-like"/>
</dbReference>
<accession>A0A5N1IPE3</accession>
<sequence>MCGMKYLALLSCLVVFSTSGCAFKSPPEDYQAANPPVKEPIKPFSPPETGGTAALLATAAGTWQGQLPCADCPGINYRLSLQKDGTYEERSEYQGKTAAPFVAKGNWQIGPDSVVQLTKTSGHTQFKIAGNTLVMLDQKGQQISSGSADKYVLRRANGNGLPASLEAKRQQGIDFVAKGNGGAWNLELNLDKNIVFESAGDRLKLNAPDPTEQKMADNKGFIYRAKTEAGTLTVRLLKQTCTDKASGRTFPYGVEVTANAQSYTGCGLFLQDARLVGTWQLQQLNGKNLKASDFTKGLPTLELQPESQQVSGVSGCNRFTGYVEIKGDKVAFGNLAGTRMACPGTAMQTETEYLGLLSGKTLTYEIEQNRLTLKDQGKQLLVYKKAE</sequence>
<evidence type="ECO:0000256" key="1">
    <source>
        <dbReference type="SAM" id="SignalP"/>
    </source>
</evidence>
<dbReference type="InterPro" id="IPR005184">
    <property type="entry name" value="DUF306_Meta_HslJ"/>
</dbReference>
<dbReference type="InterPro" id="IPR007298">
    <property type="entry name" value="Cu-R_lipoprotein_NlpE"/>
</dbReference>
<evidence type="ECO:0000259" key="2">
    <source>
        <dbReference type="Pfam" id="PF03724"/>
    </source>
</evidence>
<dbReference type="Pfam" id="PF03724">
    <property type="entry name" value="META"/>
    <property type="match status" value="1"/>
</dbReference>
<dbReference type="PANTHER" id="PTHR35535">
    <property type="entry name" value="HEAT SHOCK PROTEIN HSLJ"/>
    <property type="match status" value="1"/>
</dbReference>
<dbReference type="Pfam" id="PF04170">
    <property type="entry name" value="NlpE"/>
    <property type="match status" value="1"/>
</dbReference>
<dbReference type="AlphaFoldDB" id="A0A5N1IPE3"/>
<dbReference type="EMBL" id="VTWT01000007">
    <property type="protein sequence ID" value="KAA9331831.1"/>
    <property type="molecule type" value="Genomic_DNA"/>
</dbReference>
<protein>
    <submittedName>
        <fullName evidence="3">META domain-containing protein</fullName>
    </submittedName>
</protein>